<dbReference type="GO" id="GO:0005737">
    <property type="term" value="C:cytoplasm"/>
    <property type="evidence" value="ECO:0000318"/>
    <property type="project" value="GO_Central"/>
</dbReference>
<dbReference type="HOGENOM" id="CLU_011226_3_2_1"/>
<evidence type="ECO:0000313" key="6">
    <source>
        <dbReference type="Proteomes" id="UP000000560"/>
    </source>
</evidence>
<dbReference type="EMBL" id="BN001308">
    <property type="protein sequence ID" value="CBF87368.1"/>
    <property type="molecule type" value="Genomic_DNA"/>
</dbReference>
<dbReference type="InterPro" id="IPR010987">
    <property type="entry name" value="Glutathione-S-Trfase_C-like"/>
</dbReference>
<dbReference type="FunFam" id="1.20.1050.10:FF:000006">
    <property type="entry name" value="Elongation factor 1 gamma"/>
    <property type="match status" value="1"/>
</dbReference>
<dbReference type="PANTHER" id="PTHR43986:SF10">
    <property type="entry name" value="ELONGATION FACTOR EEF-1B GAMMA SUBUNIT, PUTATIVE (AFU_ORTHOLOGUE AFUA_1G17120)-RELATED"/>
    <property type="match status" value="1"/>
</dbReference>
<proteinExistence type="inferred from homology"/>
<reference evidence="6" key="1">
    <citation type="journal article" date="2005" name="Nature">
        <title>Sequencing of Aspergillus nidulans and comparative analysis with A. fumigatus and A. oryzae.</title>
        <authorList>
            <person name="Galagan J.E."/>
            <person name="Calvo S.E."/>
            <person name="Cuomo C."/>
            <person name="Ma L.J."/>
            <person name="Wortman J.R."/>
            <person name="Batzoglou S."/>
            <person name="Lee S.I."/>
            <person name="Basturkmen M."/>
            <person name="Spevak C.C."/>
            <person name="Clutterbuck J."/>
            <person name="Kapitonov V."/>
            <person name="Jurka J."/>
            <person name="Scazzocchio C."/>
            <person name="Farman M."/>
            <person name="Butler J."/>
            <person name="Purcell S."/>
            <person name="Harris S."/>
            <person name="Braus G.H."/>
            <person name="Draht O."/>
            <person name="Busch S."/>
            <person name="D'Enfert C."/>
            <person name="Bouchier C."/>
            <person name="Goldman G.H."/>
            <person name="Bell-Pedersen D."/>
            <person name="Griffiths-Jones S."/>
            <person name="Doonan J.H."/>
            <person name="Yu J."/>
            <person name="Vienken K."/>
            <person name="Pain A."/>
            <person name="Freitag M."/>
            <person name="Selker E.U."/>
            <person name="Archer D.B."/>
            <person name="Penalva M.A."/>
            <person name="Oakley B.R."/>
            <person name="Momany M."/>
            <person name="Tanaka T."/>
            <person name="Kumagai T."/>
            <person name="Asai K."/>
            <person name="Machida M."/>
            <person name="Nierman W.C."/>
            <person name="Denning D.W."/>
            <person name="Caddick M."/>
            <person name="Hynes M."/>
            <person name="Paoletti M."/>
            <person name="Fischer R."/>
            <person name="Miller B."/>
            <person name="Dyer P."/>
            <person name="Sachs M.S."/>
            <person name="Osmani S.A."/>
            <person name="Birren B.W."/>
        </authorList>
    </citation>
    <scope>NUCLEOTIDE SEQUENCE [LARGE SCALE GENOMIC DNA]</scope>
    <source>
        <strain evidence="6">FGSC A4 / ATCC 38163 / CBS 112.46 / NRRL 194 / M139</strain>
    </source>
</reference>
<evidence type="ECO:0000259" key="4">
    <source>
        <dbReference type="PROSITE" id="PS50405"/>
    </source>
</evidence>
<dbReference type="AlphaFoldDB" id="Q5AQX6"/>
<organism evidence="5 6">
    <name type="scientific">Emericella nidulans (strain FGSC A4 / ATCC 38163 / CBS 112.46 / NRRL 194 / M139)</name>
    <name type="common">Aspergillus nidulans</name>
    <dbReference type="NCBI Taxonomy" id="227321"/>
    <lineage>
        <taxon>Eukaryota</taxon>
        <taxon>Fungi</taxon>
        <taxon>Dikarya</taxon>
        <taxon>Ascomycota</taxon>
        <taxon>Pezizomycotina</taxon>
        <taxon>Eurotiomycetes</taxon>
        <taxon>Eurotiomycetidae</taxon>
        <taxon>Eurotiales</taxon>
        <taxon>Aspergillaceae</taxon>
        <taxon>Aspergillus</taxon>
        <taxon>Aspergillus subgen. Nidulantes</taxon>
    </lineage>
</organism>
<dbReference type="STRING" id="227321.Q5AQX6"/>
<dbReference type="KEGG" id="ani:ANIA_09304"/>
<dbReference type="CDD" id="cd03044">
    <property type="entry name" value="GST_N_EF1Bgamma"/>
    <property type="match status" value="1"/>
</dbReference>
<dbReference type="SUPFAM" id="SSF52833">
    <property type="entry name" value="Thioredoxin-like"/>
    <property type="match status" value="1"/>
</dbReference>
<comment type="similarity">
    <text evidence="1 2">Belongs to the GST superfamily.</text>
</comment>
<dbReference type="GO" id="GO:0005634">
    <property type="term" value="C:nucleus"/>
    <property type="evidence" value="ECO:0000318"/>
    <property type="project" value="GO_Central"/>
</dbReference>
<dbReference type="eggNOG" id="KOG0867">
    <property type="taxonomic scope" value="Eukaryota"/>
</dbReference>
<reference evidence="6" key="2">
    <citation type="journal article" date="2009" name="Fungal Genet. Biol.">
        <title>The 2008 update of the Aspergillus nidulans genome annotation: a community effort.</title>
        <authorList>
            <person name="Wortman J.R."/>
            <person name="Gilsenan J.M."/>
            <person name="Joardar V."/>
            <person name="Deegan J."/>
            <person name="Clutterbuck J."/>
            <person name="Andersen M.R."/>
            <person name="Archer D."/>
            <person name="Bencina M."/>
            <person name="Braus G."/>
            <person name="Coutinho P."/>
            <person name="von Dohren H."/>
            <person name="Doonan J."/>
            <person name="Driessen A.J."/>
            <person name="Durek P."/>
            <person name="Espeso E."/>
            <person name="Fekete E."/>
            <person name="Flipphi M."/>
            <person name="Estrada C.G."/>
            <person name="Geysens S."/>
            <person name="Goldman G."/>
            <person name="de Groot P.W."/>
            <person name="Hansen K."/>
            <person name="Harris S.D."/>
            <person name="Heinekamp T."/>
            <person name="Helmstaedt K."/>
            <person name="Henrissat B."/>
            <person name="Hofmann G."/>
            <person name="Homan T."/>
            <person name="Horio T."/>
            <person name="Horiuchi H."/>
            <person name="James S."/>
            <person name="Jones M."/>
            <person name="Karaffa L."/>
            <person name="Karanyi Z."/>
            <person name="Kato M."/>
            <person name="Keller N."/>
            <person name="Kelly D.E."/>
            <person name="Kiel J.A."/>
            <person name="Kim J.M."/>
            <person name="van der Klei I.J."/>
            <person name="Klis F.M."/>
            <person name="Kovalchuk A."/>
            <person name="Krasevec N."/>
            <person name="Kubicek C.P."/>
            <person name="Liu B."/>
            <person name="Maccabe A."/>
            <person name="Meyer V."/>
            <person name="Mirabito P."/>
            <person name="Miskei M."/>
            <person name="Mos M."/>
            <person name="Mullins J."/>
            <person name="Nelson D.R."/>
            <person name="Nielsen J."/>
            <person name="Oakley B.R."/>
            <person name="Osmani S.A."/>
            <person name="Pakula T."/>
            <person name="Paszewski A."/>
            <person name="Paulsen I."/>
            <person name="Pilsyk S."/>
            <person name="Pocsi I."/>
            <person name="Punt P.J."/>
            <person name="Ram A.F."/>
            <person name="Ren Q."/>
            <person name="Robellet X."/>
            <person name="Robson G."/>
            <person name="Seiboth B."/>
            <person name="van Solingen P."/>
            <person name="Specht T."/>
            <person name="Sun J."/>
            <person name="Taheri-Talesh N."/>
            <person name="Takeshita N."/>
            <person name="Ussery D."/>
            <person name="vanKuyk P.A."/>
            <person name="Visser H."/>
            <person name="van de Vondervoort P.J."/>
            <person name="de Vries R.P."/>
            <person name="Walton J."/>
            <person name="Xiang X."/>
            <person name="Xiong Y."/>
            <person name="Zeng A.P."/>
            <person name="Brandt B.W."/>
            <person name="Cornell M.J."/>
            <person name="van den Hondel C.A."/>
            <person name="Visser J."/>
            <person name="Oliver S.G."/>
            <person name="Turner G."/>
        </authorList>
    </citation>
    <scope>GENOME REANNOTATION</scope>
    <source>
        <strain evidence="6">FGSC A4 / ATCC 38163 / CBS 112.46 / NRRL 194 / M139</strain>
    </source>
</reference>
<dbReference type="InterPro" id="IPR050802">
    <property type="entry name" value="EF-GSTs"/>
</dbReference>
<dbReference type="Gene3D" id="1.20.1050.10">
    <property type="match status" value="1"/>
</dbReference>
<dbReference type="Gene3D" id="3.40.30.10">
    <property type="entry name" value="Glutaredoxin"/>
    <property type="match status" value="1"/>
</dbReference>
<dbReference type="GO" id="GO:0003746">
    <property type="term" value="F:translation elongation factor activity"/>
    <property type="evidence" value="ECO:0007669"/>
    <property type="project" value="UniProtKB-KW"/>
</dbReference>
<evidence type="ECO:0000256" key="1">
    <source>
        <dbReference type="ARBA" id="ARBA00007409"/>
    </source>
</evidence>
<dbReference type="InterPro" id="IPR004046">
    <property type="entry name" value="GST_C"/>
</dbReference>
<keyword evidence="5" id="KW-0648">Protein biosynthesis</keyword>
<feature type="domain" description="GST N-terminal" evidence="3">
    <location>
        <begin position="2"/>
        <end position="83"/>
    </location>
</feature>
<dbReference type="InParanoid" id="Q5AQX6"/>
<feature type="domain" description="GST C-terminal" evidence="4">
    <location>
        <begin position="89"/>
        <end position="219"/>
    </location>
</feature>
<dbReference type="InterPro" id="IPR004045">
    <property type="entry name" value="Glutathione_S-Trfase_N"/>
</dbReference>
<dbReference type="GeneID" id="2867924"/>
<accession>Q5AQX6</accession>
<dbReference type="RefSeq" id="XP_682573.1">
    <property type="nucleotide sequence ID" value="XM_677481.2"/>
</dbReference>
<gene>
    <name evidence="5" type="ORF">ANIA_09304</name>
</gene>
<dbReference type="InterPro" id="IPR040079">
    <property type="entry name" value="Glutathione_S-Trfase"/>
</dbReference>
<dbReference type="PROSITE" id="PS50404">
    <property type="entry name" value="GST_NTER"/>
    <property type="match status" value="1"/>
</dbReference>
<dbReference type="Pfam" id="PF00043">
    <property type="entry name" value="GST_C"/>
    <property type="match status" value="1"/>
</dbReference>
<dbReference type="PANTHER" id="PTHR43986">
    <property type="entry name" value="ELONGATION FACTOR 1-GAMMA"/>
    <property type="match status" value="1"/>
</dbReference>
<evidence type="ECO:0000256" key="2">
    <source>
        <dbReference type="RuleBase" id="RU003494"/>
    </source>
</evidence>
<protein>
    <submittedName>
        <fullName evidence="5">Translation elongation factor eEF-1B gamma subunit, putative (AFU_orthologue AFUA_1G17120)</fullName>
    </submittedName>
</protein>
<dbReference type="SFLD" id="SFLDG00358">
    <property type="entry name" value="Main_(cytGST)"/>
    <property type="match status" value="1"/>
</dbReference>
<accession>C8VQQ7</accession>
<keyword evidence="6" id="KW-1185">Reference proteome</keyword>
<dbReference type="CDD" id="cd03181">
    <property type="entry name" value="GST_C_EF1Bgamma_like"/>
    <property type="match status" value="1"/>
</dbReference>
<name>Q5AQX6_EMENI</name>
<dbReference type="FunFam" id="3.40.30.10:FF:000148">
    <property type="entry name" value="Elongation factor 1B gamma"/>
    <property type="match status" value="1"/>
</dbReference>
<evidence type="ECO:0000259" key="3">
    <source>
        <dbReference type="PROSITE" id="PS50404"/>
    </source>
</evidence>
<dbReference type="OMA" id="WICYAQG"/>
<evidence type="ECO:0000313" key="5">
    <source>
        <dbReference type="EMBL" id="CBF87368.1"/>
    </source>
</evidence>
<dbReference type="PROSITE" id="PS50405">
    <property type="entry name" value="GST_CTER"/>
    <property type="match status" value="1"/>
</dbReference>
<dbReference type="Proteomes" id="UP000000560">
    <property type="component" value="Chromosome VIII"/>
</dbReference>
<dbReference type="OrthoDB" id="249703at2759"/>
<dbReference type="Pfam" id="PF02798">
    <property type="entry name" value="GST_N"/>
    <property type="match status" value="1"/>
</dbReference>
<dbReference type="GO" id="GO:0006414">
    <property type="term" value="P:translational elongation"/>
    <property type="evidence" value="ECO:0000318"/>
    <property type="project" value="GO_Central"/>
</dbReference>
<dbReference type="InterPro" id="IPR036249">
    <property type="entry name" value="Thioredoxin-like_sf"/>
</dbReference>
<sequence length="219" mass="23972">MAFGTIYSYPNNPRVSKIQAVANLNGLTIESGSFKLGVDNKSEEFLSKFPLGKAPAFTSADGVNIFESNAIAQYLAENGPAKEQLLGSTPAERATIQQWVTMAETEVAGHVVTCFLPRVGLVPYNAETDNQALEKLERTLGALERHLAGRTWLATPKQLSLADIAVAASLVWGFTFVIDQEMRAKYPGVVDWFRDVTSSEGVKEAFGETKFIEKREVPK</sequence>
<keyword evidence="5" id="KW-0251">Elongation factor</keyword>
<dbReference type="SUPFAM" id="SSF47616">
    <property type="entry name" value="GST C-terminal domain-like"/>
    <property type="match status" value="1"/>
</dbReference>
<dbReference type="InterPro" id="IPR036282">
    <property type="entry name" value="Glutathione-S-Trfase_C_sf"/>
</dbReference>
<dbReference type="SFLD" id="SFLDS00019">
    <property type="entry name" value="Glutathione_Transferase_(cytos"/>
    <property type="match status" value="1"/>
</dbReference>